<proteinExistence type="predicted"/>
<reference evidence="3 4" key="1">
    <citation type="submission" date="2021-06" db="EMBL/GenBank/DDBJ databases">
        <title>Genome sequence of Babesia caballi.</title>
        <authorList>
            <person name="Yamagishi J."/>
            <person name="Kidaka T."/>
            <person name="Ochi A."/>
        </authorList>
    </citation>
    <scope>NUCLEOTIDE SEQUENCE [LARGE SCALE GENOMIC DNA]</scope>
    <source>
        <strain evidence="3">USDA-D6B2</strain>
    </source>
</reference>
<keyword evidence="4" id="KW-1185">Reference proteome</keyword>
<dbReference type="RefSeq" id="XP_067715457.1">
    <property type="nucleotide sequence ID" value="XM_067859356.1"/>
</dbReference>
<evidence type="ECO:0000313" key="3">
    <source>
        <dbReference type="EMBL" id="GIX63388.1"/>
    </source>
</evidence>
<feature type="compositionally biased region" description="Polar residues" evidence="2">
    <location>
        <begin position="18"/>
        <end position="29"/>
    </location>
</feature>
<feature type="coiled-coil region" evidence="1">
    <location>
        <begin position="127"/>
        <end position="161"/>
    </location>
</feature>
<dbReference type="Proteomes" id="UP001497744">
    <property type="component" value="Unassembled WGS sequence"/>
</dbReference>
<keyword evidence="1" id="KW-0175">Coiled coil</keyword>
<protein>
    <submittedName>
        <fullName evidence="3">Ankyrin repeat containing protein</fullName>
    </submittedName>
</protein>
<feature type="region of interest" description="Disordered" evidence="2">
    <location>
        <begin position="16"/>
        <end position="53"/>
    </location>
</feature>
<name>A0AAV4LTA9_BABCB</name>
<gene>
    <name evidence="3" type="ORF">BcabD6B2_28230</name>
</gene>
<feature type="compositionally biased region" description="Basic and acidic residues" evidence="2">
    <location>
        <begin position="30"/>
        <end position="53"/>
    </location>
</feature>
<evidence type="ECO:0000256" key="1">
    <source>
        <dbReference type="SAM" id="Coils"/>
    </source>
</evidence>
<comment type="caution">
    <text evidence="3">The sequence shown here is derived from an EMBL/GenBank/DDBJ whole genome shotgun (WGS) entry which is preliminary data.</text>
</comment>
<sequence length="335" mass="38088">MLDGLVNLVARRAVAGEQNRSNTLRSHGPTSDRDSKAPRNTRRTEKGNGGRFEGDACDEAYLAKVEERVSSHLERILQDQASGRFRRIPQDEDQDPKVSSWEVFHRNQAHNRHVYFGGAPLGHSLELLKLKRREAHLVKEAEELVDELRKRDERIDELVKKQSVDFLKFEVALGKAMALGSGCRLMTEVIGRCTARLKRGFFAAMRQRQVSELRRSLDAQSEALKDKHKLAAMVIVRHVQAMLARLMMVVVRHWRHDATAAAAGSYGMVDAMAARKHLAASNDFVWEKCTKLRPREKPLPNRDDRLGCVETSLLMRLESLVAEEMQMLTVGNRTY</sequence>
<evidence type="ECO:0000313" key="4">
    <source>
        <dbReference type="Proteomes" id="UP001497744"/>
    </source>
</evidence>
<dbReference type="GeneID" id="94194869"/>
<organism evidence="3 4">
    <name type="scientific">Babesia caballi</name>
    <dbReference type="NCBI Taxonomy" id="5871"/>
    <lineage>
        <taxon>Eukaryota</taxon>
        <taxon>Sar</taxon>
        <taxon>Alveolata</taxon>
        <taxon>Apicomplexa</taxon>
        <taxon>Aconoidasida</taxon>
        <taxon>Piroplasmida</taxon>
        <taxon>Babesiidae</taxon>
        <taxon>Babesia</taxon>
    </lineage>
</organism>
<accession>A0AAV4LTA9</accession>
<dbReference type="EMBL" id="BPLF01000002">
    <property type="protein sequence ID" value="GIX63388.1"/>
    <property type="molecule type" value="Genomic_DNA"/>
</dbReference>
<dbReference type="AlphaFoldDB" id="A0AAV4LTA9"/>
<evidence type="ECO:0000256" key="2">
    <source>
        <dbReference type="SAM" id="MobiDB-lite"/>
    </source>
</evidence>